<comment type="caution">
    <text evidence="1">The sequence shown here is derived from an EMBL/GenBank/DDBJ whole genome shotgun (WGS) entry which is preliminary data.</text>
</comment>
<protein>
    <submittedName>
        <fullName evidence="1">Uncharacterized protein</fullName>
    </submittedName>
</protein>
<dbReference type="Proteomes" id="UP001501455">
    <property type="component" value="Unassembled WGS sequence"/>
</dbReference>
<name>A0ABP6TJ04_9ACTN</name>
<evidence type="ECO:0000313" key="1">
    <source>
        <dbReference type="EMBL" id="GAA3494769.1"/>
    </source>
</evidence>
<proteinExistence type="predicted"/>
<evidence type="ECO:0000313" key="2">
    <source>
        <dbReference type="Proteomes" id="UP001501455"/>
    </source>
</evidence>
<sequence>MDEAEGGEAGASFAEAGRVPVAVQLPIMSRAATPAWRSRVRLMEGCPSSFQQGVGWNNRSVRALSMESGRA</sequence>
<gene>
    <name evidence="1" type="ORF">GCM10019016_018690</name>
</gene>
<keyword evidence="2" id="KW-1185">Reference proteome</keyword>
<dbReference type="EMBL" id="BAAAXF010000018">
    <property type="protein sequence ID" value="GAA3494769.1"/>
    <property type="molecule type" value="Genomic_DNA"/>
</dbReference>
<accession>A0ABP6TJ04</accession>
<reference evidence="2" key="1">
    <citation type="journal article" date="2019" name="Int. J. Syst. Evol. Microbiol.">
        <title>The Global Catalogue of Microorganisms (GCM) 10K type strain sequencing project: providing services to taxonomists for standard genome sequencing and annotation.</title>
        <authorList>
            <consortium name="The Broad Institute Genomics Platform"/>
            <consortium name="The Broad Institute Genome Sequencing Center for Infectious Disease"/>
            <person name="Wu L."/>
            <person name="Ma J."/>
        </authorList>
    </citation>
    <scope>NUCLEOTIDE SEQUENCE [LARGE SCALE GENOMIC DNA]</scope>
    <source>
        <strain evidence="2">JCM 4816</strain>
    </source>
</reference>
<organism evidence="1 2">
    <name type="scientific">Streptomyces prasinosporus</name>
    <dbReference type="NCBI Taxonomy" id="68256"/>
    <lineage>
        <taxon>Bacteria</taxon>
        <taxon>Bacillati</taxon>
        <taxon>Actinomycetota</taxon>
        <taxon>Actinomycetes</taxon>
        <taxon>Kitasatosporales</taxon>
        <taxon>Streptomycetaceae</taxon>
        <taxon>Streptomyces</taxon>
        <taxon>Streptomyces albogriseolus group</taxon>
    </lineage>
</organism>